<feature type="region of interest" description="Disordered" evidence="1">
    <location>
        <begin position="1"/>
        <end position="23"/>
    </location>
</feature>
<evidence type="ECO:0000256" key="1">
    <source>
        <dbReference type="SAM" id="MobiDB-lite"/>
    </source>
</evidence>
<name>A0AAN8X3M3_HALRR</name>
<gene>
    <name evidence="2" type="ORF">SK128_023954</name>
</gene>
<dbReference type="AlphaFoldDB" id="A0AAN8X3M3"/>
<dbReference type="EMBL" id="JAXCGZ010010003">
    <property type="protein sequence ID" value="KAK7075902.1"/>
    <property type="molecule type" value="Genomic_DNA"/>
</dbReference>
<proteinExistence type="predicted"/>
<keyword evidence="3" id="KW-1185">Reference proteome</keyword>
<accession>A0AAN8X3M3</accession>
<organism evidence="2 3">
    <name type="scientific">Halocaridina rubra</name>
    <name type="common">Hawaiian red shrimp</name>
    <dbReference type="NCBI Taxonomy" id="373956"/>
    <lineage>
        <taxon>Eukaryota</taxon>
        <taxon>Metazoa</taxon>
        <taxon>Ecdysozoa</taxon>
        <taxon>Arthropoda</taxon>
        <taxon>Crustacea</taxon>
        <taxon>Multicrustacea</taxon>
        <taxon>Malacostraca</taxon>
        <taxon>Eumalacostraca</taxon>
        <taxon>Eucarida</taxon>
        <taxon>Decapoda</taxon>
        <taxon>Pleocyemata</taxon>
        <taxon>Caridea</taxon>
        <taxon>Atyoidea</taxon>
        <taxon>Atyidae</taxon>
        <taxon>Halocaridina</taxon>
    </lineage>
</organism>
<evidence type="ECO:0000313" key="3">
    <source>
        <dbReference type="Proteomes" id="UP001381693"/>
    </source>
</evidence>
<dbReference type="Proteomes" id="UP001381693">
    <property type="component" value="Unassembled WGS sequence"/>
</dbReference>
<reference evidence="2 3" key="1">
    <citation type="submission" date="2023-11" db="EMBL/GenBank/DDBJ databases">
        <title>Halocaridina rubra genome assembly.</title>
        <authorList>
            <person name="Smith C."/>
        </authorList>
    </citation>
    <scope>NUCLEOTIDE SEQUENCE [LARGE SCALE GENOMIC DNA]</scope>
    <source>
        <strain evidence="2">EP-1</strain>
        <tissue evidence="2">Whole</tissue>
    </source>
</reference>
<sequence length="93" mass="10826">MALNEGSAASLPTVSHLRGNRRHCEQRRKKHIFQGLKIFRILSSCLIRSFKYSSRRDAVVRQQQKGDDDDDDDGYNDAVDARHVRQRKTWVDV</sequence>
<evidence type="ECO:0000313" key="2">
    <source>
        <dbReference type="EMBL" id="KAK7075902.1"/>
    </source>
</evidence>
<comment type="caution">
    <text evidence="2">The sequence shown here is derived from an EMBL/GenBank/DDBJ whole genome shotgun (WGS) entry which is preliminary data.</text>
</comment>
<protein>
    <submittedName>
        <fullName evidence="2">Uncharacterized protein</fullName>
    </submittedName>
</protein>
<feature type="region of interest" description="Disordered" evidence="1">
    <location>
        <begin position="55"/>
        <end position="80"/>
    </location>
</feature>